<gene>
    <name evidence="2" type="ORF">N339_01881</name>
</gene>
<evidence type="ECO:0000313" key="3">
    <source>
        <dbReference type="Proteomes" id="UP000053149"/>
    </source>
</evidence>
<proteinExistence type="predicted"/>
<feature type="non-terminal residue" evidence="2">
    <location>
        <position position="1"/>
    </location>
</feature>
<organism evidence="2 3">
    <name type="scientific">Pterocles gutturalis</name>
    <name type="common">yellow-throated sandgrouse</name>
    <dbReference type="NCBI Taxonomy" id="240206"/>
    <lineage>
        <taxon>Eukaryota</taxon>
        <taxon>Metazoa</taxon>
        <taxon>Chordata</taxon>
        <taxon>Craniata</taxon>
        <taxon>Vertebrata</taxon>
        <taxon>Euteleostomi</taxon>
        <taxon>Archelosauria</taxon>
        <taxon>Archosauria</taxon>
        <taxon>Dinosauria</taxon>
        <taxon>Saurischia</taxon>
        <taxon>Theropoda</taxon>
        <taxon>Coelurosauria</taxon>
        <taxon>Aves</taxon>
        <taxon>Neognathae</taxon>
        <taxon>Neoaves</taxon>
        <taxon>Columbimorphae</taxon>
        <taxon>Pterocliformes</taxon>
        <taxon>Pteroclidae</taxon>
        <taxon>Pterocles</taxon>
    </lineage>
</organism>
<dbReference type="PANTHER" id="PTHR33395">
    <property type="entry name" value="TRANSCRIPTASE, PUTATIVE-RELATED-RELATED"/>
    <property type="match status" value="1"/>
</dbReference>
<protein>
    <submittedName>
        <fullName evidence="2">Uncharacterized protein</fullName>
    </submittedName>
</protein>
<feature type="region of interest" description="Disordered" evidence="1">
    <location>
        <begin position="175"/>
        <end position="203"/>
    </location>
</feature>
<name>A0A093CCN1_9AVES</name>
<dbReference type="GO" id="GO:0007508">
    <property type="term" value="P:larval heart development"/>
    <property type="evidence" value="ECO:0007669"/>
    <property type="project" value="TreeGrafter"/>
</dbReference>
<feature type="non-terminal residue" evidence="2">
    <location>
        <position position="203"/>
    </location>
</feature>
<keyword evidence="3" id="KW-1185">Reference proteome</keyword>
<evidence type="ECO:0000313" key="2">
    <source>
        <dbReference type="EMBL" id="KFV12158.1"/>
    </source>
</evidence>
<dbReference type="Proteomes" id="UP000053149">
    <property type="component" value="Unassembled WGS sequence"/>
</dbReference>
<reference evidence="2 3" key="1">
    <citation type="submission" date="2014-04" db="EMBL/GenBank/DDBJ databases">
        <title>Genome evolution of avian class.</title>
        <authorList>
            <person name="Zhang G."/>
            <person name="Li C."/>
        </authorList>
    </citation>
    <scope>NUCLEOTIDE SEQUENCE [LARGE SCALE GENOMIC DNA]</scope>
    <source>
        <strain evidence="2">BGI_N339</strain>
    </source>
</reference>
<dbReference type="AlphaFoldDB" id="A0A093CCN1"/>
<dbReference type="GO" id="GO:0031012">
    <property type="term" value="C:extracellular matrix"/>
    <property type="evidence" value="ECO:0007669"/>
    <property type="project" value="TreeGrafter"/>
</dbReference>
<dbReference type="PANTHER" id="PTHR33395:SF22">
    <property type="entry name" value="REVERSE TRANSCRIPTASE DOMAIN-CONTAINING PROTEIN"/>
    <property type="match status" value="1"/>
</dbReference>
<accession>A0A093CCN1</accession>
<dbReference type="EMBL" id="KL241281">
    <property type="protein sequence ID" value="KFV12158.1"/>
    <property type="molecule type" value="Genomic_DNA"/>
</dbReference>
<dbReference type="GO" id="GO:0061343">
    <property type="term" value="P:cell adhesion involved in heart morphogenesis"/>
    <property type="evidence" value="ECO:0007669"/>
    <property type="project" value="TreeGrafter"/>
</dbReference>
<sequence length="203" mass="23417">VTTLVFKRADLNLFRDLLGRVSWDKALEGRGAQKSWSVFKAQLLRAQEQCIPRKRKVGKNARRPQWMKKELLDLLQQKNKIYREWKQEQVSWEVYKAAVQTARDQVRKAKAQTELNLSRDIKGNKKTFYQYTGDKRKTREDMGPLQKETGDLATTNMEKAEVFNDFLASVFTGKGSGSSAQVAESEGDNWEKEDPPTITEDQV</sequence>
<evidence type="ECO:0000256" key="1">
    <source>
        <dbReference type="SAM" id="MobiDB-lite"/>
    </source>
</evidence>